<keyword evidence="6" id="KW-0966">Cell projection</keyword>
<evidence type="ECO:0000256" key="1">
    <source>
        <dbReference type="ARBA" id="ARBA00004514"/>
    </source>
</evidence>
<gene>
    <name evidence="6" type="ORF">J7I44_03640</name>
</gene>
<reference evidence="6 7" key="1">
    <citation type="submission" date="2021-04" db="EMBL/GenBank/DDBJ databases">
        <authorList>
            <person name="Huq M.A."/>
        </authorList>
    </citation>
    <scope>NUCLEOTIDE SEQUENCE [LARGE SCALE GENOMIC DNA]</scope>
    <source>
        <strain evidence="6 7">MAH-13</strain>
    </source>
</reference>
<accession>A0ABS4DK07</accession>
<comment type="subcellular location">
    <subcellularLocation>
        <location evidence="1">Cytoplasm</location>
        <location evidence="1">Cytosol</location>
    </subcellularLocation>
</comment>
<keyword evidence="7" id="KW-1185">Reference proteome</keyword>
<keyword evidence="3" id="KW-1005">Bacterial flagellum biogenesis</keyword>
<dbReference type="Pfam" id="PF05400">
    <property type="entry name" value="FliT"/>
    <property type="match status" value="1"/>
</dbReference>
<evidence type="ECO:0000256" key="2">
    <source>
        <dbReference type="ARBA" id="ARBA00022490"/>
    </source>
</evidence>
<sequence>MNDALPLALAMTLTRAMLDAARVGDWEQLVALEAERHPLVMRPVAQDEDSVRQLGELLALDRELNALVAQARDQAGSQWQAGQDRARAIAAYGG</sequence>
<proteinExistence type="predicted"/>
<dbReference type="EMBL" id="JAGJRS010000008">
    <property type="protein sequence ID" value="MBP1473375.1"/>
    <property type="molecule type" value="Genomic_DNA"/>
</dbReference>
<dbReference type="InterPro" id="IPR008622">
    <property type="entry name" value="FliT"/>
</dbReference>
<name>A0ABS4DK07_9GAMM</name>
<dbReference type="Proteomes" id="UP000823790">
    <property type="component" value="Unassembled WGS sequence"/>
</dbReference>
<keyword evidence="2" id="KW-0963">Cytoplasm</keyword>
<keyword evidence="6" id="KW-0282">Flagellum</keyword>
<evidence type="ECO:0000256" key="4">
    <source>
        <dbReference type="ARBA" id="ARBA00023186"/>
    </source>
</evidence>
<protein>
    <recommendedName>
        <fullName evidence="5">Flagellar protein FliT</fullName>
    </recommendedName>
</protein>
<dbReference type="RefSeq" id="WP_209615913.1">
    <property type="nucleotide sequence ID" value="NZ_JAGJRS010000008.1"/>
</dbReference>
<evidence type="ECO:0000313" key="7">
    <source>
        <dbReference type="Proteomes" id="UP000823790"/>
    </source>
</evidence>
<evidence type="ECO:0000313" key="6">
    <source>
        <dbReference type="EMBL" id="MBP1473375.1"/>
    </source>
</evidence>
<evidence type="ECO:0000256" key="5">
    <source>
        <dbReference type="ARBA" id="ARBA00093797"/>
    </source>
</evidence>
<organism evidence="6 7">
    <name type="scientific">Frateuria flava</name>
    <dbReference type="NCBI Taxonomy" id="2821489"/>
    <lineage>
        <taxon>Bacteria</taxon>
        <taxon>Pseudomonadati</taxon>
        <taxon>Pseudomonadota</taxon>
        <taxon>Gammaproteobacteria</taxon>
        <taxon>Lysobacterales</taxon>
        <taxon>Rhodanobacteraceae</taxon>
        <taxon>Frateuria</taxon>
    </lineage>
</organism>
<dbReference type="Gene3D" id="1.20.58.380">
    <property type="entry name" value="Flagellar protein flit"/>
    <property type="match status" value="1"/>
</dbReference>
<evidence type="ECO:0000256" key="3">
    <source>
        <dbReference type="ARBA" id="ARBA00022795"/>
    </source>
</evidence>
<keyword evidence="6" id="KW-0969">Cilium</keyword>
<comment type="caution">
    <text evidence="6">The sequence shown here is derived from an EMBL/GenBank/DDBJ whole genome shotgun (WGS) entry which is preliminary data.</text>
</comment>
<keyword evidence="4" id="KW-0143">Chaperone</keyword>